<keyword evidence="2" id="KW-0812">Transmembrane</keyword>
<evidence type="ECO:0000313" key="3">
    <source>
        <dbReference type="EMBL" id="KAK1117100.1"/>
    </source>
</evidence>
<feature type="transmembrane region" description="Helical" evidence="2">
    <location>
        <begin position="53"/>
        <end position="72"/>
    </location>
</feature>
<evidence type="ECO:0000256" key="1">
    <source>
        <dbReference type="SAM" id="MobiDB-lite"/>
    </source>
</evidence>
<keyword evidence="2" id="KW-0472">Membrane</keyword>
<feature type="region of interest" description="Disordered" evidence="1">
    <location>
        <begin position="1"/>
        <end position="27"/>
    </location>
</feature>
<dbReference type="EMBL" id="JAHYIQ010000056">
    <property type="protein sequence ID" value="KAK1117100.1"/>
    <property type="molecule type" value="Genomic_DNA"/>
</dbReference>
<comment type="caution">
    <text evidence="3">The sequence shown here is derived from an EMBL/GenBank/DDBJ whole genome shotgun (WGS) entry which is preliminary data.</text>
</comment>
<evidence type="ECO:0000256" key="2">
    <source>
        <dbReference type="SAM" id="Phobius"/>
    </source>
</evidence>
<name>A0AA40FE13_9HYME</name>
<gene>
    <name evidence="3" type="ORF">K0M31_017022</name>
</gene>
<accession>A0AA40FE13</accession>
<keyword evidence="2" id="KW-1133">Transmembrane helix</keyword>
<sequence length="73" mass="8302">TEYGYNARSLVNKRQRQPPESLNPSVTTFSSTTCSVFPGVESRLTEQQQQQQLLWKSATPVSSLFVVLFLFFT</sequence>
<evidence type="ECO:0000313" key="4">
    <source>
        <dbReference type="Proteomes" id="UP001177670"/>
    </source>
</evidence>
<protein>
    <submittedName>
        <fullName evidence="3">Uncharacterized protein</fullName>
    </submittedName>
</protein>
<keyword evidence="4" id="KW-1185">Reference proteome</keyword>
<dbReference type="AlphaFoldDB" id="A0AA40FE13"/>
<feature type="non-terminal residue" evidence="3">
    <location>
        <position position="1"/>
    </location>
</feature>
<dbReference type="Proteomes" id="UP001177670">
    <property type="component" value="Unassembled WGS sequence"/>
</dbReference>
<reference evidence="3" key="1">
    <citation type="submission" date="2021-10" db="EMBL/GenBank/DDBJ databases">
        <title>Melipona bicolor Genome sequencing and assembly.</title>
        <authorList>
            <person name="Araujo N.S."/>
            <person name="Arias M.C."/>
        </authorList>
    </citation>
    <scope>NUCLEOTIDE SEQUENCE</scope>
    <source>
        <strain evidence="3">USP_2M_L1-L4_2017</strain>
        <tissue evidence="3">Whole body</tissue>
    </source>
</reference>
<proteinExistence type="predicted"/>
<organism evidence="3 4">
    <name type="scientific">Melipona bicolor</name>
    <dbReference type="NCBI Taxonomy" id="60889"/>
    <lineage>
        <taxon>Eukaryota</taxon>
        <taxon>Metazoa</taxon>
        <taxon>Ecdysozoa</taxon>
        <taxon>Arthropoda</taxon>
        <taxon>Hexapoda</taxon>
        <taxon>Insecta</taxon>
        <taxon>Pterygota</taxon>
        <taxon>Neoptera</taxon>
        <taxon>Endopterygota</taxon>
        <taxon>Hymenoptera</taxon>
        <taxon>Apocrita</taxon>
        <taxon>Aculeata</taxon>
        <taxon>Apoidea</taxon>
        <taxon>Anthophila</taxon>
        <taxon>Apidae</taxon>
        <taxon>Melipona</taxon>
    </lineage>
</organism>